<comment type="caution">
    <text evidence="1">The sequence shown here is derived from an EMBL/GenBank/DDBJ whole genome shotgun (WGS) entry which is preliminary data.</text>
</comment>
<dbReference type="AlphaFoldDB" id="A0A3M7T340"/>
<dbReference type="EMBL" id="REGN01000366">
    <property type="protein sequence ID" value="RNA42443.1"/>
    <property type="molecule type" value="Genomic_DNA"/>
</dbReference>
<gene>
    <name evidence="1" type="ORF">BpHYR1_052317</name>
</gene>
<keyword evidence="2" id="KW-1185">Reference proteome</keyword>
<evidence type="ECO:0000313" key="1">
    <source>
        <dbReference type="EMBL" id="RNA42443.1"/>
    </source>
</evidence>
<protein>
    <submittedName>
        <fullName evidence="1">Uncharacterized protein</fullName>
    </submittedName>
</protein>
<reference evidence="1 2" key="1">
    <citation type="journal article" date="2018" name="Sci. Rep.">
        <title>Genomic signatures of local adaptation to the degree of environmental predictability in rotifers.</title>
        <authorList>
            <person name="Franch-Gras L."/>
            <person name="Hahn C."/>
            <person name="Garcia-Roger E.M."/>
            <person name="Carmona M.J."/>
            <person name="Serra M."/>
            <person name="Gomez A."/>
        </authorList>
    </citation>
    <scope>NUCLEOTIDE SEQUENCE [LARGE SCALE GENOMIC DNA]</scope>
    <source>
        <strain evidence="1">HYR1</strain>
    </source>
</reference>
<dbReference type="Proteomes" id="UP000276133">
    <property type="component" value="Unassembled WGS sequence"/>
</dbReference>
<evidence type="ECO:0000313" key="2">
    <source>
        <dbReference type="Proteomes" id="UP000276133"/>
    </source>
</evidence>
<name>A0A3M7T340_BRAPC</name>
<proteinExistence type="predicted"/>
<sequence>MCRIFGSLENFRTNPDRFGQKIGHVLHVILDRSIIAPTNLNLGPNSDEFNYKLELNFVIYNVIKSFKLTI</sequence>
<accession>A0A3M7T340</accession>
<organism evidence="1 2">
    <name type="scientific">Brachionus plicatilis</name>
    <name type="common">Marine rotifer</name>
    <name type="synonym">Brachionus muelleri</name>
    <dbReference type="NCBI Taxonomy" id="10195"/>
    <lineage>
        <taxon>Eukaryota</taxon>
        <taxon>Metazoa</taxon>
        <taxon>Spiralia</taxon>
        <taxon>Gnathifera</taxon>
        <taxon>Rotifera</taxon>
        <taxon>Eurotatoria</taxon>
        <taxon>Monogononta</taxon>
        <taxon>Pseudotrocha</taxon>
        <taxon>Ploima</taxon>
        <taxon>Brachionidae</taxon>
        <taxon>Brachionus</taxon>
    </lineage>
</organism>